<proteinExistence type="predicted"/>
<dbReference type="EMBL" id="SRPY01000482">
    <property type="protein sequence ID" value="KAG5922877.1"/>
    <property type="molecule type" value="Genomic_DNA"/>
</dbReference>
<feature type="compositionally biased region" description="Low complexity" evidence="1">
    <location>
        <begin position="40"/>
        <end position="50"/>
    </location>
</feature>
<accession>A0A8K0J6W7</accession>
<dbReference type="OrthoDB" id="428342at2759"/>
<keyword evidence="3" id="KW-1185">Reference proteome</keyword>
<feature type="non-terminal residue" evidence="2">
    <location>
        <position position="1"/>
    </location>
</feature>
<organism evidence="2 3">
    <name type="scientific">Claviceps africana</name>
    <dbReference type="NCBI Taxonomy" id="83212"/>
    <lineage>
        <taxon>Eukaryota</taxon>
        <taxon>Fungi</taxon>
        <taxon>Dikarya</taxon>
        <taxon>Ascomycota</taxon>
        <taxon>Pezizomycotina</taxon>
        <taxon>Sordariomycetes</taxon>
        <taxon>Hypocreomycetidae</taxon>
        <taxon>Hypocreales</taxon>
        <taxon>Clavicipitaceae</taxon>
        <taxon>Claviceps</taxon>
    </lineage>
</organism>
<evidence type="ECO:0000313" key="2">
    <source>
        <dbReference type="EMBL" id="KAG5922877.1"/>
    </source>
</evidence>
<name>A0A8K0J6W7_9HYPO</name>
<evidence type="ECO:0000313" key="3">
    <source>
        <dbReference type="Proteomes" id="UP000811619"/>
    </source>
</evidence>
<sequence>MPAASRPRSATKGPLDAEKDPLSASPAPEPPHLAAQLPLRAASQARRSTPSPRPPTQTGESHGSRPKDFSFLLRPEIYHPLTPLHVPVAFRNSPKQPDPSEPLEQLLAHGHFRAAAIAATQELTGSGGRGAVSPTDAPRIFDLLYTRLVCLTLIDATPLAAQEVKALEDLSNPRLYVDDETGRHLVPWHLRVLNVRLQALGFGDPRRA</sequence>
<comment type="caution">
    <text evidence="2">The sequence shown here is derived from an EMBL/GenBank/DDBJ whole genome shotgun (WGS) entry which is preliminary data.</text>
</comment>
<dbReference type="AlphaFoldDB" id="A0A8K0J6W7"/>
<feature type="region of interest" description="Disordered" evidence="1">
    <location>
        <begin position="1"/>
        <end position="68"/>
    </location>
</feature>
<dbReference type="Proteomes" id="UP000811619">
    <property type="component" value="Unassembled WGS sequence"/>
</dbReference>
<evidence type="ECO:0000256" key="1">
    <source>
        <dbReference type="SAM" id="MobiDB-lite"/>
    </source>
</evidence>
<reference evidence="2" key="1">
    <citation type="journal article" date="2020" name="bioRxiv">
        <title>Whole genome comparisons of ergot fungi reveals the divergence and evolution of species within the genus Claviceps are the result of varying mechanisms driving genome evolution and host range expansion.</title>
        <authorList>
            <person name="Wyka S.A."/>
            <person name="Mondo S.J."/>
            <person name="Liu M."/>
            <person name="Dettman J."/>
            <person name="Nalam V."/>
            <person name="Broders K.D."/>
        </authorList>
    </citation>
    <scope>NUCLEOTIDE SEQUENCE</scope>
    <source>
        <strain evidence="2">CCC 489</strain>
    </source>
</reference>
<gene>
    <name evidence="2" type="ORF">E4U42_005176</name>
</gene>
<protein>
    <submittedName>
        <fullName evidence="2">Uncharacterized protein</fullName>
    </submittedName>
</protein>